<dbReference type="FunCoup" id="D8R1F4">
    <property type="interactions" value="2661"/>
</dbReference>
<dbReference type="STRING" id="88036.D8R1F4"/>
<dbReference type="OMA" id="DTDFRFG"/>
<keyword evidence="3" id="KW-0677">Repeat</keyword>
<dbReference type="AlphaFoldDB" id="D8R1F4"/>
<keyword evidence="5" id="KW-0508">mRNA splicing</keyword>
<evidence type="ECO:0000256" key="6">
    <source>
        <dbReference type="PROSITE-ProRule" id="PRU00176"/>
    </source>
</evidence>
<evidence type="ECO:0000256" key="4">
    <source>
        <dbReference type="ARBA" id="ARBA00022884"/>
    </source>
</evidence>
<dbReference type="HOGENOM" id="CLU_026945_1_0_1"/>
<dbReference type="Gramene" id="EFJ33544">
    <property type="protein sequence ID" value="EFJ33544"/>
    <property type="gene ID" value="SELMODRAFT_83723"/>
</dbReference>
<comment type="similarity">
    <text evidence="1">Belongs to the HTATSF1 family.</text>
</comment>
<dbReference type="InterPro" id="IPR035445">
    <property type="entry name" value="GYF-like_dom_sf"/>
</dbReference>
<dbReference type="eggNOG" id="KOG1548">
    <property type="taxonomic scope" value="Eukaryota"/>
</dbReference>
<feature type="compositionally biased region" description="Low complexity" evidence="7">
    <location>
        <begin position="84"/>
        <end position="95"/>
    </location>
</feature>
<evidence type="ECO:0000256" key="7">
    <source>
        <dbReference type="SAM" id="MobiDB-lite"/>
    </source>
</evidence>
<name>D8R1F4_SELML</name>
<keyword evidence="4 6" id="KW-0694">RNA-binding</keyword>
<dbReference type="OrthoDB" id="10258585at2759"/>
<dbReference type="SUPFAM" id="SSF54928">
    <property type="entry name" value="RNA-binding domain, RBD"/>
    <property type="match status" value="1"/>
</dbReference>
<feature type="region of interest" description="Disordered" evidence="7">
    <location>
        <begin position="178"/>
        <end position="237"/>
    </location>
</feature>
<dbReference type="Pfam" id="PF00076">
    <property type="entry name" value="RRM_1"/>
    <property type="match status" value="2"/>
</dbReference>
<dbReference type="GO" id="GO:0000398">
    <property type="term" value="P:mRNA splicing, via spliceosome"/>
    <property type="evidence" value="ECO:0007669"/>
    <property type="project" value="InterPro"/>
</dbReference>
<evidence type="ECO:0000313" key="9">
    <source>
        <dbReference type="EMBL" id="EFJ33544.1"/>
    </source>
</evidence>
<dbReference type="CDD" id="cd12281">
    <property type="entry name" value="RRM1_TatSF1_like"/>
    <property type="match status" value="1"/>
</dbReference>
<reference evidence="9 10" key="1">
    <citation type="journal article" date="2011" name="Science">
        <title>The Selaginella genome identifies genetic changes associated with the evolution of vascular plants.</title>
        <authorList>
            <person name="Banks J.A."/>
            <person name="Nishiyama T."/>
            <person name="Hasebe M."/>
            <person name="Bowman J.L."/>
            <person name="Gribskov M."/>
            <person name="dePamphilis C."/>
            <person name="Albert V.A."/>
            <person name="Aono N."/>
            <person name="Aoyama T."/>
            <person name="Ambrose B.A."/>
            <person name="Ashton N.W."/>
            <person name="Axtell M.J."/>
            <person name="Barker E."/>
            <person name="Barker M.S."/>
            <person name="Bennetzen J.L."/>
            <person name="Bonawitz N.D."/>
            <person name="Chapple C."/>
            <person name="Cheng C."/>
            <person name="Correa L.G."/>
            <person name="Dacre M."/>
            <person name="DeBarry J."/>
            <person name="Dreyer I."/>
            <person name="Elias M."/>
            <person name="Engstrom E.M."/>
            <person name="Estelle M."/>
            <person name="Feng L."/>
            <person name="Finet C."/>
            <person name="Floyd S.K."/>
            <person name="Frommer W.B."/>
            <person name="Fujita T."/>
            <person name="Gramzow L."/>
            <person name="Gutensohn M."/>
            <person name="Harholt J."/>
            <person name="Hattori M."/>
            <person name="Heyl A."/>
            <person name="Hirai T."/>
            <person name="Hiwatashi Y."/>
            <person name="Ishikawa M."/>
            <person name="Iwata M."/>
            <person name="Karol K.G."/>
            <person name="Koehler B."/>
            <person name="Kolukisaoglu U."/>
            <person name="Kubo M."/>
            <person name="Kurata T."/>
            <person name="Lalonde S."/>
            <person name="Li K."/>
            <person name="Li Y."/>
            <person name="Litt A."/>
            <person name="Lyons E."/>
            <person name="Manning G."/>
            <person name="Maruyama T."/>
            <person name="Michael T.P."/>
            <person name="Mikami K."/>
            <person name="Miyazaki S."/>
            <person name="Morinaga S."/>
            <person name="Murata T."/>
            <person name="Mueller-Roeber B."/>
            <person name="Nelson D.R."/>
            <person name="Obara M."/>
            <person name="Oguri Y."/>
            <person name="Olmstead R.G."/>
            <person name="Onodera N."/>
            <person name="Petersen B.L."/>
            <person name="Pils B."/>
            <person name="Prigge M."/>
            <person name="Rensing S.A."/>
            <person name="Riano-Pachon D.M."/>
            <person name="Roberts A.W."/>
            <person name="Sato Y."/>
            <person name="Scheller H.V."/>
            <person name="Schulz B."/>
            <person name="Schulz C."/>
            <person name="Shakirov E.V."/>
            <person name="Shibagaki N."/>
            <person name="Shinohara N."/>
            <person name="Shippen D.E."/>
            <person name="Soerensen I."/>
            <person name="Sotooka R."/>
            <person name="Sugimoto N."/>
            <person name="Sugita M."/>
            <person name="Sumikawa N."/>
            <person name="Tanurdzic M."/>
            <person name="Theissen G."/>
            <person name="Ulvskov P."/>
            <person name="Wakazuki S."/>
            <person name="Weng J.K."/>
            <person name="Willats W.W."/>
            <person name="Wipf D."/>
            <person name="Wolf P.G."/>
            <person name="Yang L."/>
            <person name="Zimmer A.D."/>
            <person name="Zhu Q."/>
            <person name="Mitros T."/>
            <person name="Hellsten U."/>
            <person name="Loque D."/>
            <person name="Otillar R."/>
            <person name="Salamov A."/>
            <person name="Schmutz J."/>
            <person name="Shapiro H."/>
            <person name="Lindquist E."/>
            <person name="Lucas S."/>
            <person name="Rokhsar D."/>
            <person name="Grigoriev I.V."/>
        </authorList>
    </citation>
    <scope>NUCLEOTIDE SEQUENCE [LARGE SCALE GENOMIC DNA]</scope>
</reference>
<keyword evidence="2" id="KW-0507">mRNA processing</keyword>
<dbReference type="InterPro" id="IPR003954">
    <property type="entry name" value="RRM_euk-type"/>
</dbReference>
<dbReference type="GO" id="GO:0005684">
    <property type="term" value="C:U2-type spliceosomal complex"/>
    <property type="evidence" value="ECO:0000318"/>
    <property type="project" value="GO_Central"/>
</dbReference>
<dbReference type="SMART" id="SM00360">
    <property type="entry name" value="RRM"/>
    <property type="match status" value="2"/>
</dbReference>
<dbReference type="InParanoid" id="D8R1F4"/>
<feature type="compositionally biased region" description="Polar residues" evidence="7">
    <location>
        <begin position="191"/>
        <end position="207"/>
    </location>
</feature>
<gene>
    <name evidence="9" type="ORF">SELMODRAFT_83723</name>
</gene>
<organism evidence="10">
    <name type="scientific">Selaginella moellendorffii</name>
    <name type="common">Spikemoss</name>
    <dbReference type="NCBI Taxonomy" id="88036"/>
    <lineage>
        <taxon>Eukaryota</taxon>
        <taxon>Viridiplantae</taxon>
        <taxon>Streptophyta</taxon>
        <taxon>Embryophyta</taxon>
        <taxon>Tracheophyta</taxon>
        <taxon>Lycopodiopsida</taxon>
        <taxon>Selaginellales</taxon>
        <taxon>Selaginellaceae</taxon>
        <taxon>Selaginella</taxon>
    </lineage>
</organism>
<protein>
    <recommendedName>
        <fullName evidence="8">RRM domain-containing protein</fullName>
    </recommendedName>
</protein>
<feature type="domain" description="RRM" evidence="8">
    <location>
        <begin position="246"/>
        <end position="335"/>
    </location>
</feature>
<dbReference type="InterPro" id="IPR034393">
    <property type="entry name" value="TatSF1-like"/>
</dbReference>
<evidence type="ECO:0000256" key="1">
    <source>
        <dbReference type="ARBA" id="ARBA00007747"/>
    </source>
</evidence>
<keyword evidence="10" id="KW-1185">Reference proteome</keyword>
<dbReference type="SMART" id="SM00361">
    <property type="entry name" value="RRM_1"/>
    <property type="match status" value="1"/>
</dbReference>
<feature type="compositionally biased region" description="Basic and acidic residues" evidence="7">
    <location>
        <begin position="136"/>
        <end position="152"/>
    </location>
</feature>
<sequence length="489" mass="54141">PESAARSKLSFLEAGWFYLDSGSNHRGPFKIDQLRDLYSAGDLTGSSMVWADGRSEWSPLSAIPDVYEKVAGGAKPGTENGSVDTKTTATTTSETTAEDDDDFRKWQEEIRKAEEEAAMLKSGKAPRASNPFKKRKEADKDRPEGFPEGEERFTDDDGTIYNWDKRNKVWIPENEDAPASANYAAAEENATQGEQTMPASNHASKQTAPPPEEKEKSVEHQEAAMPTGKKEAQPEPESWFELKVNTNVYVTGIPEDATVDEVVEVFSKCGLIKEDLETKKPRVKLYVDKATGMQKGDGLVTYLKEPSVELAIKILDGTPLRPGGTKLMTVSLAQFQQKGEVFVKKQTNRNKKKKMKQLEEKALGWAGSDAKKARPISVVLKNMFLPKEITDEPTLLSELETDVGIECSKIGTVEKVRIFERHPEGVIVVKFKNREEGLSCIKLMDGRWFGGRQIEAAEDAGLVDYAAVVDLAEEAERLEKFGAELEAGL</sequence>
<dbReference type="PANTHER" id="PTHR15608">
    <property type="entry name" value="SPLICING FACTOR U2AF-ASSOCIATED PROTEIN 2"/>
    <property type="match status" value="1"/>
</dbReference>
<dbReference type="Pfam" id="PF14237">
    <property type="entry name" value="GYF_2"/>
    <property type="match status" value="1"/>
</dbReference>
<dbReference type="PANTHER" id="PTHR15608:SF0">
    <property type="entry name" value="HIV TAT-SPECIFIC FACTOR 1"/>
    <property type="match status" value="1"/>
</dbReference>
<dbReference type="Gene3D" id="3.30.70.330">
    <property type="match status" value="2"/>
</dbReference>
<dbReference type="KEGG" id="smo:SELMODRAFT_83723"/>
<dbReference type="Gene3D" id="3.30.1490.40">
    <property type="match status" value="1"/>
</dbReference>
<feature type="compositionally biased region" description="Basic and acidic residues" evidence="7">
    <location>
        <begin position="211"/>
        <end position="233"/>
    </location>
</feature>
<dbReference type="GO" id="GO:0003723">
    <property type="term" value="F:RNA binding"/>
    <property type="evidence" value="ECO:0000318"/>
    <property type="project" value="GO_Central"/>
</dbReference>
<feature type="non-terminal residue" evidence="9">
    <location>
        <position position="1"/>
    </location>
</feature>
<dbReference type="InterPro" id="IPR034392">
    <property type="entry name" value="TatSF1-like_RRM1"/>
</dbReference>
<feature type="compositionally biased region" description="Low complexity" evidence="7">
    <location>
        <begin position="178"/>
        <end position="190"/>
    </location>
</feature>
<dbReference type="SUPFAM" id="SSF55277">
    <property type="entry name" value="GYF domain"/>
    <property type="match status" value="1"/>
</dbReference>
<dbReference type="EMBL" id="GL377570">
    <property type="protein sequence ID" value="EFJ33544.1"/>
    <property type="molecule type" value="Genomic_DNA"/>
</dbReference>
<dbReference type="PROSITE" id="PS50102">
    <property type="entry name" value="RRM"/>
    <property type="match status" value="1"/>
</dbReference>
<dbReference type="Proteomes" id="UP000001514">
    <property type="component" value="Unassembled WGS sequence"/>
</dbReference>
<dbReference type="InterPro" id="IPR025640">
    <property type="entry name" value="GYF_2"/>
</dbReference>
<dbReference type="GO" id="GO:0005686">
    <property type="term" value="C:U2 snRNP"/>
    <property type="evidence" value="ECO:0000318"/>
    <property type="project" value="GO_Central"/>
</dbReference>
<dbReference type="InterPro" id="IPR000504">
    <property type="entry name" value="RRM_dom"/>
</dbReference>
<accession>D8R1F4</accession>
<evidence type="ECO:0000313" key="10">
    <source>
        <dbReference type="Proteomes" id="UP000001514"/>
    </source>
</evidence>
<evidence type="ECO:0000256" key="2">
    <source>
        <dbReference type="ARBA" id="ARBA00022664"/>
    </source>
</evidence>
<dbReference type="InterPro" id="IPR035979">
    <property type="entry name" value="RBD_domain_sf"/>
</dbReference>
<evidence type="ECO:0000256" key="5">
    <source>
        <dbReference type="ARBA" id="ARBA00023187"/>
    </source>
</evidence>
<dbReference type="InterPro" id="IPR012677">
    <property type="entry name" value="Nucleotide-bd_a/b_plait_sf"/>
</dbReference>
<evidence type="ECO:0000256" key="3">
    <source>
        <dbReference type="ARBA" id="ARBA00022737"/>
    </source>
</evidence>
<dbReference type="CDD" id="cd12285">
    <property type="entry name" value="RRM3_RBM39_like"/>
    <property type="match status" value="1"/>
</dbReference>
<proteinExistence type="inferred from homology"/>
<evidence type="ECO:0000259" key="8">
    <source>
        <dbReference type="PROSITE" id="PS50102"/>
    </source>
</evidence>
<dbReference type="FunFam" id="3.30.70.330:FF:000105">
    <property type="entry name" value="HIV Tat-specific factor 1 homolog"/>
    <property type="match status" value="1"/>
</dbReference>
<dbReference type="FunFam" id="3.30.70.330:FF:000329">
    <property type="entry name" value="splicing factor U2AF-associated protein 2"/>
    <property type="match status" value="1"/>
</dbReference>
<feature type="compositionally biased region" description="Basic and acidic residues" evidence="7">
    <location>
        <begin position="102"/>
        <end position="115"/>
    </location>
</feature>
<feature type="region of interest" description="Disordered" evidence="7">
    <location>
        <begin position="71"/>
        <end position="160"/>
    </location>
</feature>